<keyword evidence="2" id="KW-0472">Membrane</keyword>
<reference evidence="3 4" key="1">
    <citation type="submission" date="2019-11" db="EMBL/GenBank/DDBJ databases">
        <title>P. haliotis isolates from Z. marina roots.</title>
        <authorList>
            <person name="Cohen M."/>
            <person name="Jospin G."/>
            <person name="Eisen J.A."/>
            <person name="Coil D.A."/>
        </authorList>
    </citation>
    <scope>NUCLEOTIDE SEQUENCE [LARGE SCALE GENOMIC DNA]</scope>
    <source>
        <strain evidence="3 4">UCD-MCMsp1aY</strain>
    </source>
</reference>
<dbReference type="Proteomes" id="UP000439994">
    <property type="component" value="Unassembled WGS sequence"/>
</dbReference>
<protein>
    <submittedName>
        <fullName evidence="3">Uncharacterized protein</fullName>
    </submittedName>
</protein>
<accession>A0A6N8FC33</accession>
<feature type="region of interest" description="Disordered" evidence="1">
    <location>
        <begin position="69"/>
        <end position="102"/>
    </location>
</feature>
<sequence>MDKQIKDSKTELQSSRRKLLIKSANIAPVITAVAAAPVWATSSATSGNQSGAMSRSTNLTKFNGFSPGYFHEHKSKKNKKNKAKGSSWASNSQSAQASNGCESISGSSKLPDYYYDKFYGGIGGIFPGSMLAAQVRDVLSPSNWSGSGETANINGHSVTQVDRFMLTAYLNADPLYGAVGYPYTQDEIRAFCKDYEQGRVAYRDAKLILVNLVHEGQGDLGWEADTVC</sequence>
<dbReference type="EMBL" id="WOCD01000005">
    <property type="protein sequence ID" value="MUH73664.1"/>
    <property type="molecule type" value="Genomic_DNA"/>
</dbReference>
<proteinExistence type="predicted"/>
<feature type="compositionally biased region" description="Low complexity" evidence="1">
    <location>
        <begin position="84"/>
        <end position="99"/>
    </location>
</feature>
<keyword evidence="4" id="KW-1185">Reference proteome</keyword>
<feature type="compositionally biased region" description="Basic residues" evidence="1">
    <location>
        <begin position="73"/>
        <end position="83"/>
    </location>
</feature>
<dbReference type="RefSeq" id="WP_155697071.1">
    <property type="nucleotide sequence ID" value="NZ_WOCD01000005.1"/>
</dbReference>
<keyword evidence="2" id="KW-0812">Transmembrane</keyword>
<evidence type="ECO:0000313" key="3">
    <source>
        <dbReference type="EMBL" id="MUH73664.1"/>
    </source>
</evidence>
<name>A0A6N8FC33_9GAMM</name>
<gene>
    <name evidence="3" type="ORF">GNP35_14920</name>
</gene>
<dbReference type="AlphaFoldDB" id="A0A6N8FC33"/>
<feature type="transmembrane region" description="Helical" evidence="2">
    <location>
        <begin position="20"/>
        <end position="40"/>
    </location>
</feature>
<comment type="caution">
    <text evidence="3">The sequence shown here is derived from an EMBL/GenBank/DDBJ whole genome shotgun (WGS) entry which is preliminary data.</text>
</comment>
<evidence type="ECO:0000256" key="1">
    <source>
        <dbReference type="SAM" id="MobiDB-lite"/>
    </source>
</evidence>
<organism evidence="3 4">
    <name type="scientific">Psychrosphaera haliotis</name>
    <dbReference type="NCBI Taxonomy" id="555083"/>
    <lineage>
        <taxon>Bacteria</taxon>
        <taxon>Pseudomonadati</taxon>
        <taxon>Pseudomonadota</taxon>
        <taxon>Gammaproteobacteria</taxon>
        <taxon>Alteromonadales</taxon>
        <taxon>Pseudoalteromonadaceae</taxon>
        <taxon>Psychrosphaera</taxon>
    </lineage>
</organism>
<evidence type="ECO:0000313" key="4">
    <source>
        <dbReference type="Proteomes" id="UP000439994"/>
    </source>
</evidence>
<keyword evidence="2" id="KW-1133">Transmembrane helix</keyword>
<evidence type="ECO:0000256" key="2">
    <source>
        <dbReference type="SAM" id="Phobius"/>
    </source>
</evidence>